<comment type="caution">
    <text evidence="1">The sequence shown here is derived from an EMBL/GenBank/DDBJ whole genome shotgun (WGS) entry which is preliminary data.</text>
</comment>
<accession>A0A2A8CZD8</accession>
<sequence>MNGHINPAHVDTDVLKDHGVLLFDGVCNLCNGFVNFVIDHDPGAYFRMAALQSEEAKPYVEAFSIDTDRVDSVVLIEGGRVYRKSTAALRVALHLPAPWPLTAAFLLVPRALRDYIYDVVAENRYQWFGQRNSCRMPSPDVDRHFL</sequence>
<keyword evidence="2" id="KW-1185">Reference proteome</keyword>
<dbReference type="EMBL" id="PDEQ01000003">
    <property type="protein sequence ID" value="PEN14089.1"/>
    <property type="molecule type" value="Genomic_DNA"/>
</dbReference>
<dbReference type="PANTHER" id="PTHR33639">
    <property type="entry name" value="THIOL-DISULFIDE OXIDOREDUCTASE DCC"/>
    <property type="match status" value="1"/>
</dbReference>
<evidence type="ECO:0000313" key="1">
    <source>
        <dbReference type="EMBL" id="PEN14089.1"/>
    </source>
</evidence>
<dbReference type="Proteomes" id="UP000220102">
    <property type="component" value="Unassembled WGS sequence"/>
</dbReference>
<dbReference type="GO" id="GO:0015035">
    <property type="term" value="F:protein-disulfide reductase activity"/>
    <property type="evidence" value="ECO:0007669"/>
    <property type="project" value="InterPro"/>
</dbReference>
<dbReference type="PANTHER" id="PTHR33639:SF2">
    <property type="entry name" value="DUF393 DOMAIN-CONTAINING PROTEIN"/>
    <property type="match status" value="1"/>
</dbReference>
<dbReference type="AlphaFoldDB" id="A0A2A8CZD8"/>
<reference evidence="1 2" key="1">
    <citation type="submission" date="2017-10" db="EMBL/GenBank/DDBJ databases">
        <title>Draft genome of Longibacter Salinarum.</title>
        <authorList>
            <person name="Goh K.M."/>
            <person name="Shamsir M.S."/>
            <person name="Lim S.W."/>
        </authorList>
    </citation>
    <scope>NUCLEOTIDE SEQUENCE [LARGE SCALE GENOMIC DNA]</scope>
    <source>
        <strain evidence="1 2">KCTC 52045</strain>
    </source>
</reference>
<dbReference type="OrthoDB" id="9785438at2"/>
<proteinExistence type="predicted"/>
<dbReference type="InterPro" id="IPR007263">
    <property type="entry name" value="DCC1-like"/>
</dbReference>
<evidence type="ECO:0000313" key="2">
    <source>
        <dbReference type="Proteomes" id="UP000220102"/>
    </source>
</evidence>
<dbReference type="InterPro" id="IPR052927">
    <property type="entry name" value="DCC_oxidoreductase"/>
</dbReference>
<name>A0A2A8CZD8_9BACT</name>
<gene>
    <name evidence="1" type="ORF">CRI94_07535</name>
</gene>
<dbReference type="Pfam" id="PF04134">
    <property type="entry name" value="DCC1-like"/>
    <property type="match status" value="1"/>
</dbReference>
<dbReference type="RefSeq" id="WP_098075251.1">
    <property type="nucleotide sequence ID" value="NZ_PDEQ01000003.1"/>
</dbReference>
<organism evidence="1 2">
    <name type="scientific">Longibacter salinarum</name>
    <dbReference type="NCBI Taxonomy" id="1850348"/>
    <lineage>
        <taxon>Bacteria</taxon>
        <taxon>Pseudomonadati</taxon>
        <taxon>Rhodothermota</taxon>
        <taxon>Rhodothermia</taxon>
        <taxon>Rhodothermales</taxon>
        <taxon>Salisaetaceae</taxon>
        <taxon>Longibacter</taxon>
    </lineage>
</organism>
<protein>
    <submittedName>
        <fullName evidence="1">Thiol-disulfide oxidoreductase DCC</fullName>
    </submittedName>
</protein>